<dbReference type="AlphaFoldDB" id="A0A9P4J0F8"/>
<organism evidence="1 2">
    <name type="scientific">Myriangium duriaei CBS 260.36</name>
    <dbReference type="NCBI Taxonomy" id="1168546"/>
    <lineage>
        <taxon>Eukaryota</taxon>
        <taxon>Fungi</taxon>
        <taxon>Dikarya</taxon>
        <taxon>Ascomycota</taxon>
        <taxon>Pezizomycotina</taxon>
        <taxon>Dothideomycetes</taxon>
        <taxon>Dothideomycetidae</taxon>
        <taxon>Myriangiales</taxon>
        <taxon>Myriangiaceae</taxon>
        <taxon>Myriangium</taxon>
    </lineage>
</organism>
<reference evidence="1" key="1">
    <citation type="journal article" date="2020" name="Stud. Mycol.">
        <title>101 Dothideomycetes genomes: a test case for predicting lifestyles and emergence of pathogens.</title>
        <authorList>
            <person name="Haridas S."/>
            <person name="Albert R."/>
            <person name="Binder M."/>
            <person name="Bloem J."/>
            <person name="Labutti K."/>
            <person name="Salamov A."/>
            <person name="Andreopoulos B."/>
            <person name="Baker S."/>
            <person name="Barry K."/>
            <person name="Bills G."/>
            <person name="Bluhm B."/>
            <person name="Cannon C."/>
            <person name="Castanera R."/>
            <person name="Culley D."/>
            <person name="Daum C."/>
            <person name="Ezra D."/>
            <person name="Gonzalez J."/>
            <person name="Henrissat B."/>
            <person name="Kuo A."/>
            <person name="Liang C."/>
            <person name="Lipzen A."/>
            <person name="Lutzoni F."/>
            <person name="Magnuson J."/>
            <person name="Mondo S."/>
            <person name="Nolan M."/>
            <person name="Ohm R."/>
            <person name="Pangilinan J."/>
            <person name="Park H.-J."/>
            <person name="Ramirez L."/>
            <person name="Alfaro M."/>
            <person name="Sun H."/>
            <person name="Tritt A."/>
            <person name="Yoshinaga Y."/>
            <person name="Zwiers L.-H."/>
            <person name="Turgeon B."/>
            <person name="Goodwin S."/>
            <person name="Spatafora J."/>
            <person name="Crous P."/>
            <person name="Grigoriev I."/>
        </authorList>
    </citation>
    <scope>NUCLEOTIDE SEQUENCE</scope>
    <source>
        <strain evidence="1">CBS 260.36</strain>
    </source>
</reference>
<sequence>MYRVPKLLHVPFDQDNDTAYVSINCAPASDSKGSKFVAVTNHKLCARWPSLMSHHRAYQYSRRLPPSHQTHSNLQRRYHGFCRDFKPRPVLGSYRIGDEKDSRPPCTKAPFSKNEVGSYRLLVGKLMRERARAGLYFCRSGEPARLGKKRRCAARASR</sequence>
<keyword evidence="2" id="KW-1185">Reference proteome</keyword>
<proteinExistence type="predicted"/>
<evidence type="ECO:0000313" key="2">
    <source>
        <dbReference type="Proteomes" id="UP000799439"/>
    </source>
</evidence>
<dbReference type="Proteomes" id="UP000799439">
    <property type="component" value="Unassembled WGS sequence"/>
</dbReference>
<gene>
    <name evidence="1" type="ORF">K461DRAFT_161485</name>
</gene>
<evidence type="ECO:0000313" key="1">
    <source>
        <dbReference type="EMBL" id="KAF2152076.1"/>
    </source>
</evidence>
<comment type="caution">
    <text evidence="1">The sequence shown here is derived from an EMBL/GenBank/DDBJ whole genome shotgun (WGS) entry which is preliminary data.</text>
</comment>
<protein>
    <submittedName>
        <fullName evidence="1">Uncharacterized protein</fullName>
    </submittedName>
</protein>
<dbReference type="EMBL" id="ML996087">
    <property type="protein sequence ID" value="KAF2152076.1"/>
    <property type="molecule type" value="Genomic_DNA"/>
</dbReference>
<name>A0A9P4J0F8_9PEZI</name>
<accession>A0A9P4J0F8</accession>